<sequence length="174" mass="19197">MNGSGMLCIENADGSAERYKMFLAKYGIDVCDIQAWNAFPWYATKSHKYGSDGTASYSPADLDDATQALGELVYRLPRLRAVLLHGLVARDAWARLDALRPNLTEGVVPIPSWHTSPRVVDPTTKSKAQIARFTRELDKSFADAARVLRDPSQDYSAGPLVTFRTSIWDDGGTT</sequence>
<protein>
    <recommendedName>
        <fullName evidence="3">Uracil DNA glycosylase superfamily protein</fullName>
    </recommendedName>
</protein>
<comment type="caution">
    <text evidence="1">The sequence shown here is derived from an EMBL/GenBank/DDBJ whole genome shotgun (WGS) entry which is preliminary data.</text>
</comment>
<evidence type="ECO:0008006" key="3">
    <source>
        <dbReference type="Google" id="ProtNLM"/>
    </source>
</evidence>
<dbReference type="AlphaFoldDB" id="A0AAW4G791"/>
<gene>
    <name evidence="1" type="ORF">JTZ10_14575</name>
</gene>
<dbReference type="EMBL" id="JAFFGU010000005">
    <property type="protein sequence ID" value="MBM7278982.1"/>
    <property type="molecule type" value="Genomic_DNA"/>
</dbReference>
<organism evidence="1 2">
    <name type="scientific">Gordonia rubripertincta</name>
    <name type="common">Rhodococcus corallinus</name>
    <dbReference type="NCBI Taxonomy" id="36822"/>
    <lineage>
        <taxon>Bacteria</taxon>
        <taxon>Bacillati</taxon>
        <taxon>Actinomycetota</taxon>
        <taxon>Actinomycetes</taxon>
        <taxon>Mycobacteriales</taxon>
        <taxon>Gordoniaceae</taxon>
        <taxon>Gordonia</taxon>
    </lineage>
</organism>
<dbReference type="Proteomes" id="UP001195196">
    <property type="component" value="Unassembled WGS sequence"/>
</dbReference>
<accession>A0AAW4G791</accession>
<dbReference type="RefSeq" id="WP_204718244.1">
    <property type="nucleotide sequence ID" value="NZ_JAFFGU010000005.1"/>
</dbReference>
<evidence type="ECO:0000313" key="2">
    <source>
        <dbReference type="Proteomes" id="UP001195196"/>
    </source>
</evidence>
<evidence type="ECO:0000313" key="1">
    <source>
        <dbReference type="EMBL" id="MBM7278982.1"/>
    </source>
</evidence>
<proteinExistence type="predicted"/>
<reference evidence="1" key="1">
    <citation type="submission" date="2021-02" db="EMBL/GenBank/DDBJ databases">
        <title>Taxonomy, biology and ecology of Rhodococcus bacteria occurring in California pistachio and other woody hosts as revealed by genome sequence analyses.</title>
        <authorList>
            <person name="Riely B."/>
            <person name="Gai Y."/>
        </authorList>
    </citation>
    <scope>NUCLEOTIDE SEQUENCE</scope>
    <source>
        <strain evidence="1">BP-295</strain>
    </source>
</reference>
<name>A0AAW4G791_GORRU</name>